<evidence type="ECO:0008006" key="3">
    <source>
        <dbReference type="Google" id="ProtNLM"/>
    </source>
</evidence>
<evidence type="ECO:0000256" key="1">
    <source>
        <dbReference type="SAM" id="MobiDB-lite"/>
    </source>
</evidence>
<organism evidence="2">
    <name type="scientific">mine drainage metagenome</name>
    <dbReference type="NCBI Taxonomy" id="410659"/>
    <lineage>
        <taxon>unclassified sequences</taxon>
        <taxon>metagenomes</taxon>
        <taxon>ecological metagenomes</taxon>
    </lineage>
</organism>
<sequence length="121" mass="13325">MATSTKTSKPPKIPLSARPHTRIKANVGVATAMDPKPSKTKATTKRVASVDTKAKPVKTKTGVKVQPAILSISNEDRHRHIELAAFYIAERRSFIGGNTLKDWLQAEAEIDQLLRQGKINR</sequence>
<protein>
    <recommendedName>
        <fullName evidence="3">DUF2934 domain-containing protein</fullName>
    </recommendedName>
</protein>
<name>A0A1J5RDG1_9ZZZZ</name>
<proteinExistence type="predicted"/>
<comment type="caution">
    <text evidence="2">The sequence shown here is derived from an EMBL/GenBank/DDBJ whole genome shotgun (WGS) entry which is preliminary data.</text>
</comment>
<evidence type="ECO:0000313" key="2">
    <source>
        <dbReference type="EMBL" id="OIQ90055.1"/>
    </source>
</evidence>
<accession>A0A1J5RDG1</accession>
<dbReference type="AlphaFoldDB" id="A0A1J5RDG1"/>
<gene>
    <name evidence="2" type="ORF">GALL_280540</name>
</gene>
<feature type="region of interest" description="Disordered" evidence="1">
    <location>
        <begin position="33"/>
        <end position="59"/>
    </location>
</feature>
<reference evidence="2" key="1">
    <citation type="submission" date="2016-10" db="EMBL/GenBank/DDBJ databases">
        <title>Sequence of Gallionella enrichment culture.</title>
        <authorList>
            <person name="Poehlein A."/>
            <person name="Muehling M."/>
            <person name="Daniel R."/>
        </authorList>
    </citation>
    <scope>NUCLEOTIDE SEQUENCE</scope>
</reference>
<dbReference type="EMBL" id="MLJW01000306">
    <property type="protein sequence ID" value="OIQ90055.1"/>
    <property type="molecule type" value="Genomic_DNA"/>
</dbReference>
<dbReference type="Pfam" id="PF11154">
    <property type="entry name" value="DUF2934"/>
    <property type="match status" value="1"/>
</dbReference>
<dbReference type="InterPro" id="IPR021327">
    <property type="entry name" value="DUF2934"/>
</dbReference>